<proteinExistence type="predicted"/>
<sequence length="284" mass="30531">MIPCMVVDSGIHCEEMPDSVHPRTIVWTASPDSSTGPCALQALHAVAMKGGGKIGASQILALGGGRPGISHPDCDWTRRQLTPVVVVEVVLNLRKAGWDLVELHDVAVAPNGNLFSFFPLFSMLTETFNMSQSVGCGGALFHAGDATAADFVSHNQRRRGAVFPQDPELDDVFVSHHICGMAQAAPRRSITFGVATVAEPQAQYIQYVFRPASVSLRLPHCSPSSPSVFLHRRKYDTPTPSDAPHFSGCGSARLAPPENANYHAVLKPQIWVDRGTPVPPVIGR</sequence>
<name>A0AAD9Y1M5_COLKA</name>
<evidence type="ECO:0000313" key="1">
    <source>
        <dbReference type="EMBL" id="KAK2734087.1"/>
    </source>
</evidence>
<keyword evidence="2" id="KW-1185">Reference proteome</keyword>
<organism evidence="1 2">
    <name type="scientific">Colletotrichum kahawae</name>
    <name type="common">Coffee berry disease fungus</name>
    <dbReference type="NCBI Taxonomy" id="34407"/>
    <lineage>
        <taxon>Eukaryota</taxon>
        <taxon>Fungi</taxon>
        <taxon>Dikarya</taxon>
        <taxon>Ascomycota</taxon>
        <taxon>Pezizomycotina</taxon>
        <taxon>Sordariomycetes</taxon>
        <taxon>Hypocreomycetidae</taxon>
        <taxon>Glomerellales</taxon>
        <taxon>Glomerellaceae</taxon>
        <taxon>Colletotrichum</taxon>
        <taxon>Colletotrichum gloeosporioides species complex</taxon>
    </lineage>
</organism>
<dbReference type="EMBL" id="VYYT01000477">
    <property type="protein sequence ID" value="KAK2734087.1"/>
    <property type="molecule type" value="Genomic_DNA"/>
</dbReference>
<accession>A0AAD9Y1M5</accession>
<evidence type="ECO:0000313" key="2">
    <source>
        <dbReference type="Proteomes" id="UP001281614"/>
    </source>
</evidence>
<comment type="caution">
    <text evidence="1">The sequence shown here is derived from an EMBL/GenBank/DDBJ whole genome shotgun (WGS) entry which is preliminary data.</text>
</comment>
<gene>
    <name evidence="1" type="ORF">CKAH01_08131</name>
</gene>
<dbReference type="AlphaFoldDB" id="A0AAD9Y1M5"/>
<protein>
    <submittedName>
        <fullName evidence="1">Uncharacterized protein</fullName>
    </submittedName>
</protein>
<dbReference type="Proteomes" id="UP001281614">
    <property type="component" value="Unassembled WGS sequence"/>
</dbReference>
<reference evidence="1" key="1">
    <citation type="submission" date="2023-02" db="EMBL/GenBank/DDBJ databases">
        <title>Colletotrichum kahawae CIFC_Que2 genome sequencing and assembly.</title>
        <authorList>
            <person name="Baroncelli R."/>
        </authorList>
    </citation>
    <scope>NUCLEOTIDE SEQUENCE</scope>
    <source>
        <strain evidence="1">CIFC_Que2</strain>
    </source>
</reference>